<evidence type="ECO:0000313" key="3">
    <source>
        <dbReference type="EMBL" id="MBE1554912.1"/>
    </source>
</evidence>
<keyword evidence="3" id="KW-0540">Nuclease</keyword>
<dbReference type="PANTHER" id="PTHR30337">
    <property type="entry name" value="COMPONENT OF ATP-DEPENDENT DSDNA EXONUCLEASE"/>
    <property type="match status" value="1"/>
</dbReference>
<dbReference type="InterPro" id="IPR029052">
    <property type="entry name" value="Metallo-depent_PP-like"/>
</dbReference>
<organism evidence="3 4">
    <name type="scientific">Sporosarcina limicola</name>
    <dbReference type="NCBI Taxonomy" id="34101"/>
    <lineage>
        <taxon>Bacteria</taxon>
        <taxon>Bacillati</taxon>
        <taxon>Bacillota</taxon>
        <taxon>Bacilli</taxon>
        <taxon>Bacillales</taxon>
        <taxon>Caryophanaceae</taxon>
        <taxon>Sporosarcina</taxon>
    </lineage>
</organism>
<dbReference type="PIRSF" id="PIRSF033091">
    <property type="entry name" value="Pesterase_YhaO"/>
    <property type="match status" value="1"/>
</dbReference>
<proteinExistence type="predicted"/>
<feature type="domain" description="Calcineurin-like phosphoesterase" evidence="2">
    <location>
        <begin position="4"/>
        <end position="201"/>
    </location>
</feature>
<dbReference type="InterPro" id="IPR004843">
    <property type="entry name" value="Calcineurin-like_PHP"/>
</dbReference>
<evidence type="ECO:0000313" key="4">
    <source>
        <dbReference type="Proteomes" id="UP000658225"/>
    </source>
</evidence>
<dbReference type="EMBL" id="JADBEL010000009">
    <property type="protein sequence ID" value="MBE1554912.1"/>
    <property type="molecule type" value="Genomic_DNA"/>
</dbReference>
<dbReference type="PANTHER" id="PTHR30337:SF7">
    <property type="entry name" value="PHOSPHOESTERASE"/>
    <property type="match status" value="1"/>
</dbReference>
<dbReference type="CDD" id="cd00840">
    <property type="entry name" value="MPP_Mre11_N"/>
    <property type="match status" value="1"/>
</dbReference>
<keyword evidence="1" id="KW-0378">Hydrolase</keyword>
<reference evidence="3" key="1">
    <citation type="submission" date="2020-10" db="EMBL/GenBank/DDBJ databases">
        <title>Genomic Encyclopedia of Type Strains, Phase IV (KMG-IV): sequencing the most valuable type-strain genomes for metagenomic binning, comparative biology and taxonomic classification.</title>
        <authorList>
            <person name="Goeker M."/>
        </authorList>
    </citation>
    <scope>NUCLEOTIDE SEQUENCE</scope>
    <source>
        <strain evidence="3">DSM 13886</strain>
    </source>
</reference>
<protein>
    <submittedName>
        <fullName evidence="3">DNA repair exonuclease SbcCD nuclease subunit</fullName>
    </submittedName>
</protein>
<dbReference type="RefSeq" id="WP_192598657.1">
    <property type="nucleotide sequence ID" value="NZ_JADBEL010000009.1"/>
</dbReference>
<keyword evidence="4" id="KW-1185">Reference proteome</keyword>
<dbReference type="AlphaFoldDB" id="A0A927REU2"/>
<keyword evidence="3" id="KW-0269">Exonuclease</keyword>
<comment type="caution">
    <text evidence="3">The sequence shown here is derived from an EMBL/GenBank/DDBJ whole genome shotgun (WGS) entry which is preliminary data.</text>
</comment>
<evidence type="ECO:0000256" key="1">
    <source>
        <dbReference type="ARBA" id="ARBA00022801"/>
    </source>
</evidence>
<dbReference type="InterPro" id="IPR014576">
    <property type="entry name" value="Pesterase_YhaO"/>
</dbReference>
<dbReference type="Proteomes" id="UP000658225">
    <property type="component" value="Unassembled WGS sequence"/>
</dbReference>
<name>A0A927REU2_9BACL</name>
<dbReference type="GO" id="GO:0004527">
    <property type="term" value="F:exonuclease activity"/>
    <property type="evidence" value="ECO:0007669"/>
    <property type="project" value="UniProtKB-KW"/>
</dbReference>
<gene>
    <name evidence="3" type="ORF">H4683_001990</name>
</gene>
<dbReference type="Gene3D" id="3.60.21.10">
    <property type="match status" value="1"/>
</dbReference>
<dbReference type="InterPro" id="IPR041796">
    <property type="entry name" value="Mre11_N"/>
</dbReference>
<dbReference type="Pfam" id="PF00149">
    <property type="entry name" value="Metallophos"/>
    <property type="match status" value="1"/>
</dbReference>
<accession>A0A927REU2</accession>
<dbReference type="SUPFAM" id="SSF56300">
    <property type="entry name" value="Metallo-dependent phosphatases"/>
    <property type="match status" value="1"/>
</dbReference>
<sequence>MSTIRFIHTADLHLDSPFKGMTGLPLNRLDALRESTFTAFARLIDYALTSKPDFMLIVGDIYDGEDRSLRAQMKFHEGMEKLNAAGISVFISHGNHDHLAGRWTRFDLPPNVHVFSEDVEEVRLNVHGQDISIYGFSYKERHIRDKMVDAYPVAKGHNTLHIGMLHGSLAGDETHAVYAPFTKSELLAKRYDYWALGHIHVRQLLEEDPPIVYPGNLQGRHRNERGPKGFYEVELSKTGASLHFIPASAIVFERVEVSCEGISHANEWLRACTEALESFKSQHGPGIVELSMIDVDSRATDLFSQSTEEEWLDVLRDTSGESEPFVWVQKISFAEQATSSVVSGALMQSVIGMMDGWTGNEWRDVLKDVYQHARGVNYLDILTEDEIREVKAGATIVLAAEMSEAE</sequence>
<evidence type="ECO:0000259" key="2">
    <source>
        <dbReference type="Pfam" id="PF00149"/>
    </source>
</evidence>
<dbReference type="InterPro" id="IPR050535">
    <property type="entry name" value="DNA_Repair-Maintenance_Comp"/>
</dbReference>